<dbReference type="EMBL" id="JAAGMP010000314">
    <property type="protein sequence ID" value="NEC17896.1"/>
    <property type="molecule type" value="Genomic_DNA"/>
</dbReference>
<dbReference type="AlphaFoldDB" id="A0A7K3RRP7"/>
<evidence type="ECO:0000313" key="3">
    <source>
        <dbReference type="Proteomes" id="UP000469670"/>
    </source>
</evidence>
<gene>
    <name evidence="2" type="ORF">G3I50_06415</name>
</gene>
<organism evidence="2 3">
    <name type="scientific">Streptomyces parvus</name>
    <dbReference type="NCBI Taxonomy" id="66428"/>
    <lineage>
        <taxon>Bacteria</taxon>
        <taxon>Bacillati</taxon>
        <taxon>Actinomycetota</taxon>
        <taxon>Actinomycetes</taxon>
        <taxon>Kitasatosporales</taxon>
        <taxon>Streptomycetaceae</taxon>
        <taxon>Streptomyces</taxon>
    </lineage>
</organism>
<evidence type="ECO:0000256" key="1">
    <source>
        <dbReference type="SAM" id="MobiDB-lite"/>
    </source>
</evidence>
<accession>A0A7K3RRP7</accession>
<dbReference type="GO" id="GO:0016874">
    <property type="term" value="F:ligase activity"/>
    <property type="evidence" value="ECO:0007669"/>
    <property type="project" value="UniProtKB-KW"/>
</dbReference>
<keyword evidence="2" id="KW-0436">Ligase</keyword>
<dbReference type="RefSeq" id="WP_164200520.1">
    <property type="nucleotide sequence ID" value="NZ_JAAGMP010000314.1"/>
</dbReference>
<feature type="region of interest" description="Disordered" evidence="1">
    <location>
        <begin position="1"/>
        <end position="23"/>
    </location>
</feature>
<evidence type="ECO:0000313" key="2">
    <source>
        <dbReference type="EMBL" id="NEC17896.1"/>
    </source>
</evidence>
<proteinExistence type="predicted"/>
<comment type="caution">
    <text evidence="2">The sequence shown here is derived from an EMBL/GenBank/DDBJ whole genome shotgun (WGS) entry which is preliminary data.</text>
</comment>
<sequence>MTKKQPPPIPVIGASQDSSREAELLAWEEKERARREQPMTEQAPPTAPLAVVPAPAAEPAATGAVAGLEPAPAAVETVAPRFAPGYLKMPDFSEPDTVNPAERLEFYSQGIFAVQYAAKANHERAEQQKLIGLGLRLQAIKNEELHKHTGFETFGALTDARFGIKKHQANNILRVLGVAQALEDVTTQELKERPLRVLVPILDTHGADAVRETWAEAARHGNVTDTALKDAANFLGYAPPTVQPVLQVEPPKPKPVPAALGSEPERVVERLRALAEKDLPAARREAAVLQAAVRELVEELDGNLETG</sequence>
<protein>
    <submittedName>
        <fullName evidence="2">Valine--tRNA ligase</fullName>
    </submittedName>
</protein>
<reference evidence="2 3" key="1">
    <citation type="submission" date="2020-01" db="EMBL/GenBank/DDBJ databases">
        <title>Insect and environment-associated Actinomycetes.</title>
        <authorList>
            <person name="Currrie C."/>
            <person name="Chevrette M."/>
            <person name="Carlson C."/>
            <person name="Stubbendieck R."/>
            <person name="Wendt-Pienkowski E."/>
        </authorList>
    </citation>
    <scope>NUCLEOTIDE SEQUENCE [LARGE SCALE GENOMIC DNA]</scope>
    <source>
        <strain evidence="2 3">SID7590</strain>
    </source>
</reference>
<name>A0A7K3RRP7_9ACTN</name>
<dbReference type="Proteomes" id="UP000469670">
    <property type="component" value="Unassembled WGS sequence"/>
</dbReference>
<feature type="compositionally biased region" description="Pro residues" evidence="1">
    <location>
        <begin position="1"/>
        <end position="10"/>
    </location>
</feature>